<comment type="caution">
    <text evidence="4">The sequence shown here is derived from an EMBL/GenBank/DDBJ whole genome shotgun (WGS) entry which is preliminary data.</text>
</comment>
<keyword evidence="2" id="KW-0812">Transmembrane</keyword>
<gene>
    <name evidence="4" type="ORF">RMCT_4045</name>
</gene>
<feature type="compositionally biased region" description="Pro residues" evidence="1">
    <location>
        <begin position="410"/>
        <end position="432"/>
    </location>
</feature>
<dbReference type="EMBL" id="BCTB01000050">
    <property type="protein sequence ID" value="GAT17076.1"/>
    <property type="molecule type" value="Genomic_DNA"/>
</dbReference>
<evidence type="ECO:0000259" key="3">
    <source>
        <dbReference type="Pfam" id="PF23717"/>
    </source>
</evidence>
<reference evidence="5" key="2">
    <citation type="submission" date="2016-02" db="EMBL/GenBank/DDBJ databases">
        <title>Draft genome sequence of five rapidly growing Mycobacterium species.</title>
        <authorList>
            <person name="Katahira K."/>
            <person name="Gotou Y."/>
            <person name="Iida K."/>
            <person name="Ogura Y."/>
            <person name="Hayashi T."/>
        </authorList>
    </citation>
    <scope>NUCLEOTIDE SEQUENCE [LARGE SCALE GENOMIC DNA]</scope>
    <source>
        <strain evidence="5">JCM6362</strain>
    </source>
</reference>
<reference evidence="4 5" key="1">
    <citation type="journal article" date="2016" name="Genome Announc.">
        <title>Draft Genome Sequences of Five Rapidly Growing Mycobacterium Species, M. thermoresistibile, M. fortuitum subsp. acetamidolyticum, M. canariasense, M. brisbanense, and M. novocastrense.</title>
        <authorList>
            <person name="Katahira K."/>
            <person name="Ogura Y."/>
            <person name="Gotoh Y."/>
            <person name="Hayashi T."/>
        </authorList>
    </citation>
    <scope>NUCLEOTIDE SEQUENCE [LARGE SCALE GENOMIC DNA]</scope>
    <source>
        <strain evidence="4 5">JCM6362</strain>
    </source>
</reference>
<name>A0A117INP8_MYCTH</name>
<protein>
    <submittedName>
        <fullName evidence="4">Membrane protein</fullName>
    </submittedName>
</protein>
<dbReference type="PRINTS" id="PR01217">
    <property type="entry name" value="PRICHEXTENSN"/>
</dbReference>
<sequence>MDIVLGVSMTPTTVRMVLVEGEKADGVTVDHDVFDISAVDGSATPSAAEQVVAAVLGTQESAAAGGHRLISIGVAWSDHAEAAALREALAARGLDDVMLVSELHAAGALAQAVGRRVGYDTTALFFIERDTATMAVVQTDDGSVVKVLSRDLHNADAMATLTEMALTVDGQDSPPQGMFLIGSGVDISELKAHLDKLLRLPVHAPEESDLALCRGAALAAANAPTFEPSTVGLAYSQVPDGGPTVPASVYAAGFGADAATAGGHPYAAYAAFAGAQTQLASIGGAAPSPVPGEPPVDEDRKPFLLVGSALTSIFVVGVVALVVSLAVSIRPTVDQRPSPADSALAPGVAAPVQPETVPEALPSAQPVLPVQPSEPAETIPAPVPVVQEAPQAPAPQAPRTVFVERANPAPQAPAPAPAAPPPAPPPAAPAPAPVAPAPVPAPVVVPPAPQPPVVFWPRSQFPNWVPRPTYVPPRPTYTPPRPTWTPPAPTRTPPAPTWTPPRPTWTPPPPTYDPPAPTWTPPAPTWTPPAPTRAPSQGWPLPREGRGSNSDSGPGSDSDRSGPGSRGGSDSGSRGGGSRGGDGDIPFWPFG</sequence>
<dbReference type="Pfam" id="PF23717">
    <property type="entry name" value="DUF7159"/>
    <property type="match status" value="1"/>
</dbReference>
<dbReference type="InterPro" id="IPR055583">
    <property type="entry name" value="DUF7159"/>
</dbReference>
<feature type="transmembrane region" description="Helical" evidence="2">
    <location>
        <begin position="303"/>
        <end position="327"/>
    </location>
</feature>
<feature type="compositionally biased region" description="Pro residues" evidence="1">
    <location>
        <begin position="469"/>
        <end position="532"/>
    </location>
</feature>
<feature type="compositionally biased region" description="Low complexity" evidence="1">
    <location>
        <begin position="547"/>
        <end position="556"/>
    </location>
</feature>
<dbReference type="STRING" id="1797.RMCT_4045"/>
<feature type="region of interest" description="Disordered" evidence="1">
    <location>
        <begin position="408"/>
        <end position="432"/>
    </location>
</feature>
<evidence type="ECO:0000313" key="5">
    <source>
        <dbReference type="Proteomes" id="UP000069654"/>
    </source>
</evidence>
<dbReference type="RefSeq" id="WP_061252295.1">
    <property type="nucleotide sequence ID" value="NZ_BCTB01000050.1"/>
</dbReference>
<feature type="domain" description="DUF7159" evidence="3">
    <location>
        <begin position="2"/>
        <end position="230"/>
    </location>
</feature>
<dbReference type="AlphaFoldDB" id="A0A117INP8"/>
<keyword evidence="2" id="KW-1133">Transmembrane helix</keyword>
<evidence type="ECO:0000313" key="4">
    <source>
        <dbReference type="EMBL" id="GAT17076.1"/>
    </source>
</evidence>
<evidence type="ECO:0000256" key="2">
    <source>
        <dbReference type="SAM" id="Phobius"/>
    </source>
</evidence>
<organism evidence="4 5">
    <name type="scientific">Mycolicibacterium thermoresistibile</name>
    <name type="common">Mycobacterium thermoresistibile</name>
    <dbReference type="NCBI Taxonomy" id="1797"/>
    <lineage>
        <taxon>Bacteria</taxon>
        <taxon>Bacillati</taxon>
        <taxon>Actinomycetota</taxon>
        <taxon>Actinomycetes</taxon>
        <taxon>Mycobacteriales</taxon>
        <taxon>Mycobacteriaceae</taxon>
        <taxon>Mycolicibacterium</taxon>
    </lineage>
</organism>
<accession>A0A117INP8</accession>
<feature type="region of interest" description="Disordered" evidence="1">
    <location>
        <begin position="456"/>
        <end position="591"/>
    </location>
</feature>
<feature type="compositionally biased region" description="Gly residues" evidence="1">
    <location>
        <begin position="564"/>
        <end position="580"/>
    </location>
</feature>
<evidence type="ECO:0000256" key="1">
    <source>
        <dbReference type="SAM" id="MobiDB-lite"/>
    </source>
</evidence>
<proteinExistence type="predicted"/>
<keyword evidence="2" id="KW-0472">Membrane</keyword>
<dbReference type="Proteomes" id="UP000069654">
    <property type="component" value="Unassembled WGS sequence"/>
</dbReference>